<dbReference type="RefSeq" id="WP_021298336.1">
    <property type="nucleotide sequence ID" value="NZ_AURB01000184.1"/>
</dbReference>
<dbReference type="Gene3D" id="3.40.50.150">
    <property type="entry name" value="Vaccinia Virus protein VP39"/>
    <property type="match status" value="1"/>
</dbReference>
<dbReference type="GO" id="GO:0009236">
    <property type="term" value="P:cobalamin biosynthetic process"/>
    <property type="evidence" value="ECO:0007669"/>
    <property type="project" value="UniProtKB-KW"/>
</dbReference>
<dbReference type="GO" id="GO:0008276">
    <property type="term" value="F:protein methyltransferase activity"/>
    <property type="evidence" value="ECO:0007669"/>
    <property type="project" value="InterPro"/>
</dbReference>
<protein>
    <submittedName>
        <fullName evidence="6">Precorrin-6y C5,15-methyltransferase (Decarboxylating) subunit CbiE</fullName>
    </submittedName>
</protein>
<dbReference type="InterPro" id="IPR029063">
    <property type="entry name" value="SAM-dependent_MTases_sf"/>
</dbReference>
<dbReference type="AlphaFoldDB" id="T0CRY8"/>
<dbReference type="EMBL" id="CP080467">
    <property type="protein sequence ID" value="UNO49590.1"/>
    <property type="molecule type" value="Genomic_DNA"/>
</dbReference>
<dbReference type="InterPro" id="IPR035996">
    <property type="entry name" value="4pyrrol_Methylase_sf"/>
</dbReference>
<evidence type="ECO:0000256" key="5">
    <source>
        <dbReference type="ARBA" id="ARBA00022691"/>
    </source>
</evidence>
<dbReference type="eggNOG" id="COG2242">
    <property type="taxonomic scope" value="Bacteria"/>
</dbReference>
<keyword evidence="2" id="KW-0169">Cobalamin biosynthesis</keyword>
<dbReference type="OrthoDB" id="9780707at2"/>
<organism evidence="6 7">
    <name type="scientific">Alicyclobacillus acidoterrestris (strain ATCC 49025 / DSM 3922 / CIP 106132 / NCIMB 13137 / GD3B)</name>
    <dbReference type="NCBI Taxonomy" id="1356854"/>
    <lineage>
        <taxon>Bacteria</taxon>
        <taxon>Bacillati</taxon>
        <taxon>Bacillota</taxon>
        <taxon>Bacilli</taxon>
        <taxon>Bacillales</taxon>
        <taxon>Alicyclobacillaceae</taxon>
        <taxon>Alicyclobacillus</taxon>
    </lineage>
</organism>
<dbReference type="PANTHER" id="PTHR43182:SF1">
    <property type="entry name" value="COBALT-PRECORRIN-7 C(5)-METHYLTRANSFERASE"/>
    <property type="match status" value="1"/>
</dbReference>
<keyword evidence="5" id="KW-0949">S-adenosyl-L-methionine</keyword>
<evidence type="ECO:0000313" key="7">
    <source>
        <dbReference type="Proteomes" id="UP000829401"/>
    </source>
</evidence>
<dbReference type="InterPro" id="IPR000878">
    <property type="entry name" value="4pyrrol_Mease"/>
</dbReference>
<keyword evidence="3" id="KW-0489">Methyltransferase</keyword>
<sequence>MTDKKVVVVGIGDDGVKGLGDAVRDRIRACAVLYGSERQLALFPAFTGEKRVFPTPMRVAIDEIDQVSATRPVAVLASGDPLFFGIGGVLTKRLGHHRVDIVPHVSSVQLAFARAGLSWQDAPVISLHGRPIQGFAQKLHNRACVAVLTDDVNTPGAIARYLLEYGMTEYDAFVGEHLGGEQEKTGWYDLQSLSDASFAALNVVILRRRDDAPSPVFTLGMDDGAFSQRKPDRGLITKREVRVLSLAELRLRPGDVLWDIGACTGSVSIEAILSTPDLQVFAVEKNEGDLVNLRENQVKFRTDFVAVHAKAPDGLERFPDPDAVFIGGSGGELGELLHICANRLREGGRIVVNAATIENLYEAYQTLRELGLTVSVTLVQTARSKPILNLTRLEGMNPVYLVTGILETNSLETNHAGEEENS</sequence>
<dbReference type="InterPro" id="IPR006365">
    <property type="entry name" value="Cbl_synth_CobL"/>
</dbReference>
<evidence type="ECO:0000256" key="4">
    <source>
        <dbReference type="ARBA" id="ARBA00022679"/>
    </source>
</evidence>
<dbReference type="eggNOG" id="COG2241">
    <property type="taxonomic scope" value="Bacteria"/>
</dbReference>
<name>T0CRY8_ALIAG</name>
<dbReference type="Gene3D" id="3.40.1010.10">
    <property type="entry name" value="Cobalt-precorrin-4 Transmethylase, Domain 1"/>
    <property type="match status" value="1"/>
</dbReference>
<dbReference type="NCBIfam" id="TIGR02467">
    <property type="entry name" value="CbiE"/>
    <property type="match status" value="1"/>
</dbReference>
<evidence type="ECO:0000313" key="6">
    <source>
        <dbReference type="EMBL" id="UNO49590.1"/>
    </source>
</evidence>
<dbReference type="KEGG" id="aaco:K1I37_03335"/>
<dbReference type="InterPro" id="IPR050714">
    <property type="entry name" value="Cobalamin_biosynth_MTase"/>
</dbReference>
<comment type="pathway">
    <text evidence="1">Cofactor biosynthesis; adenosylcobalamin biosynthesis.</text>
</comment>
<dbReference type="GO" id="GO:0032259">
    <property type="term" value="P:methylation"/>
    <property type="evidence" value="ECO:0007669"/>
    <property type="project" value="UniProtKB-KW"/>
</dbReference>
<dbReference type="CDD" id="cd11644">
    <property type="entry name" value="Precorrin-6Y-MT"/>
    <property type="match status" value="1"/>
</dbReference>
<evidence type="ECO:0000256" key="2">
    <source>
        <dbReference type="ARBA" id="ARBA00022573"/>
    </source>
</evidence>
<accession>T0CRY8</accession>
<dbReference type="PIRSF" id="PIRSF036428">
    <property type="entry name" value="CobL"/>
    <property type="match status" value="1"/>
</dbReference>
<reference evidence="7" key="1">
    <citation type="journal article" date="2022" name="G3 (Bethesda)">
        <title>Unveiling the complete genome sequence of Alicyclobacillus acidoterrestris DSM 3922T, a taint-producing strain.</title>
        <authorList>
            <person name="Leonardo I.C."/>
            <person name="Barreto Crespo M.T."/>
            <person name="Gaspar F.B."/>
        </authorList>
    </citation>
    <scope>NUCLEOTIDE SEQUENCE [LARGE SCALE GENOMIC DNA]</scope>
    <source>
        <strain evidence="7">DSM 3922</strain>
    </source>
</reference>
<dbReference type="SUPFAM" id="SSF53335">
    <property type="entry name" value="S-adenosyl-L-methionine-dependent methyltransferases"/>
    <property type="match status" value="1"/>
</dbReference>
<dbReference type="SUPFAM" id="SSF53790">
    <property type="entry name" value="Tetrapyrrole methylase"/>
    <property type="match status" value="1"/>
</dbReference>
<evidence type="ECO:0000256" key="3">
    <source>
        <dbReference type="ARBA" id="ARBA00022603"/>
    </source>
</evidence>
<dbReference type="Proteomes" id="UP000829401">
    <property type="component" value="Chromosome"/>
</dbReference>
<dbReference type="InterPro" id="IPR014008">
    <property type="entry name" value="Cbl_synth_MTase_CbiT"/>
</dbReference>
<dbReference type="STRING" id="1356854.N007_15835"/>
<dbReference type="Gene3D" id="3.30.950.10">
    <property type="entry name" value="Methyltransferase, Cobalt-precorrin-4 Transmethylase, Domain 2"/>
    <property type="match status" value="1"/>
</dbReference>
<accession>A0A9E6ZG23</accession>
<evidence type="ECO:0000256" key="1">
    <source>
        <dbReference type="ARBA" id="ARBA00004953"/>
    </source>
</evidence>
<dbReference type="NCBIfam" id="TIGR02469">
    <property type="entry name" value="CbiT"/>
    <property type="match status" value="1"/>
</dbReference>
<dbReference type="InterPro" id="IPR012818">
    <property type="entry name" value="CbiE"/>
</dbReference>
<gene>
    <name evidence="6" type="primary">cbiE</name>
    <name evidence="6" type="ORF">K1I37_03335</name>
</gene>
<dbReference type="InterPro" id="IPR014777">
    <property type="entry name" value="4pyrrole_Mease_sub1"/>
</dbReference>
<dbReference type="PANTHER" id="PTHR43182">
    <property type="entry name" value="COBALT-PRECORRIN-6B C(15)-METHYLTRANSFERASE (DECARBOXYLATING)"/>
    <property type="match status" value="1"/>
</dbReference>
<dbReference type="Pfam" id="PF00590">
    <property type="entry name" value="TP_methylase"/>
    <property type="match status" value="1"/>
</dbReference>
<proteinExistence type="predicted"/>
<keyword evidence="7" id="KW-1185">Reference proteome</keyword>
<dbReference type="InterPro" id="IPR014776">
    <property type="entry name" value="4pyrrole_Mease_sub2"/>
</dbReference>
<keyword evidence="4" id="KW-0808">Transferase</keyword>